<dbReference type="OrthoDB" id="1829521at2759"/>
<evidence type="ECO:0000313" key="2">
    <source>
        <dbReference type="Proteomes" id="UP000015453"/>
    </source>
</evidence>
<dbReference type="Proteomes" id="UP000015453">
    <property type="component" value="Unassembled WGS sequence"/>
</dbReference>
<keyword evidence="2" id="KW-1185">Reference proteome</keyword>
<reference evidence="1 2" key="1">
    <citation type="journal article" date="2013" name="BMC Genomics">
        <title>The miniature genome of a carnivorous plant Genlisea aurea contains a low number of genes and short non-coding sequences.</title>
        <authorList>
            <person name="Leushkin E.V."/>
            <person name="Sutormin R.A."/>
            <person name="Nabieva E.R."/>
            <person name="Penin A.A."/>
            <person name="Kondrashov A.S."/>
            <person name="Logacheva M.D."/>
        </authorList>
    </citation>
    <scope>NUCLEOTIDE SEQUENCE [LARGE SCALE GENOMIC DNA]</scope>
</reference>
<evidence type="ECO:0000313" key="1">
    <source>
        <dbReference type="EMBL" id="EPS71671.1"/>
    </source>
</evidence>
<accession>S8D2N2</accession>
<gene>
    <name evidence="1" type="ORF">M569_03090</name>
</gene>
<dbReference type="EMBL" id="AUSU01001149">
    <property type="protein sequence ID" value="EPS71671.1"/>
    <property type="molecule type" value="Genomic_DNA"/>
</dbReference>
<dbReference type="AlphaFoldDB" id="S8D2N2"/>
<name>S8D2N2_9LAMI</name>
<proteinExistence type="predicted"/>
<comment type="caution">
    <text evidence="1">The sequence shown here is derived from an EMBL/GenBank/DDBJ whole genome shotgun (WGS) entry which is preliminary data.</text>
</comment>
<protein>
    <submittedName>
        <fullName evidence="1">Uncharacterized protein</fullName>
    </submittedName>
</protein>
<sequence>CELSAMLCSIWLQSISCSIPPQPIPRNSVPTVNSRPILRNPTQQSSCPIERGFLSGPIERSFISGPLDNKIDQL</sequence>
<feature type="non-terminal residue" evidence="1">
    <location>
        <position position="1"/>
    </location>
</feature>
<organism evidence="1 2">
    <name type="scientific">Genlisea aurea</name>
    <dbReference type="NCBI Taxonomy" id="192259"/>
    <lineage>
        <taxon>Eukaryota</taxon>
        <taxon>Viridiplantae</taxon>
        <taxon>Streptophyta</taxon>
        <taxon>Embryophyta</taxon>
        <taxon>Tracheophyta</taxon>
        <taxon>Spermatophyta</taxon>
        <taxon>Magnoliopsida</taxon>
        <taxon>eudicotyledons</taxon>
        <taxon>Gunneridae</taxon>
        <taxon>Pentapetalae</taxon>
        <taxon>asterids</taxon>
        <taxon>lamiids</taxon>
        <taxon>Lamiales</taxon>
        <taxon>Lentibulariaceae</taxon>
        <taxon>Genlisea</taxon>
    </lineage>
</organism>